<evidence type="ECO:0000256" key="12">
    <source>
        <dbReference type="PROSITE-ProRule" id="PRU01360"/>
    </source>
</evidence>
<evidence type="ECO:0000256" key="4">
    <source>
        <dbReference type="ARBA" id="ARBA00022496"/>
    </source>
</evidence>
<keyword evidence="4" id="KW-0410">Iron transport</keyword>
<dbReference type="AlphaFoldDB" id="A0A2T4CY41"/>
<dbReference type="GO" id="GO:0009279">
    <property type="term" value="C:cell outer membrane"/>
    <property type="evidence" value="ECO:0007669"/>
    <property type="project" value="UniProtKB-SubCell"/>
</dbReference>
<keyword evidence="10 12" id="KW-0472">Membrane</keyword>
<reference evidence="17" key="1">
    <citation type="submission" date="2018-03" db="EMBL/GenBank/DDBJ databases">
        <title>Cross-interface Injection: A General Nanoliter Liquid Handling Method Applied to Single Cells Genome Amplification Automated Nanoliter Liquid Handling Applied to Single Cell Multiple Displacement Amplification.</title>
        <authorList>
            <person name="Yun J."/>
            <person name="Xu P."/>
            <person name="Xu J."/>
            <person name="Dai X."/>
            <person name="Wang Y."/>
            <person name="Zheng X."/>
            <person name="Cao C."/>
            <person name="Yi Q."/>
            <person name="Zhu Y."/>
            <person name="Wang L."/>
            <person name="Dong Z."/>
            <person name="Huang Y."/>
            <person name="Huang L."/>
            <person name="Du W."/>
        </authorList>
    </citation>
    <scope>NUCLEOTIDE SEQUENCE [LARGE SCALE GENOMIC DNA]</scope>
    <source>
        <strain evidence="17">Z-D3-2</strain>
    </source>
</reference>
<keyword evidence="9 13" id="KW-0798">TonB box</keyword>
<feature type="domain" description="TonB-dependent receptor plug" evidence="16">
    <location>
        <begin position="47"/>
        <end position="153"/>
    </location>
</feature>
<dbReference type="EMBL" id="PYVN01000016">
    <property type="protein sequence ID" value="PTB86442.1"/>
    <property type="molecule type" value="Genomic_DNA"/>
</dbReference>
<evidence type="ECO:0000256" key="1">
    <source>
        <dbReference type="ARBA" id="ARBA00004571"/>
    </source>
</evidence>
<dbReference type="InterPro" id="IPR012910">
    <property type="entry name" value="Plug_dom"/>
</dbReference>
<evidence type="ECO:0000256" key="10">
    <source>
        <dbReference type="ARBA" id="ARBA00023136"/>
    </source>
</evidence>
<feature type="domain" description="TonB-dependent receptor-like beta-barrel" evidence="15">
    <location>
        <begin position="243"/>
        <end position="628"/>
    </location>
</feature>
<gene>
    <name evidence="17" type="ORF">C9940_02305</name>
</gene>
<evidence type="ECO:0000256" key="14">
    <source>
        <dbReference type="SAM" id="SignalP"/>
    </source>
</evidence>
<keyword evidence="7" id="KW-0408">Iron</keyword>
<dbReference type="InterPro" id="IPR000531">
    <property type="entry name" value="Beta-barrel_TonB"/>
</dbReference>
<dbReference type="GO" id="GO:0015344">
    <property type="term" value="F:siderophore uptake transmembrane transporter activity"/>
    <property type="evidence" value="ECO:0007669"/>
    <property type="project" value="TreeGrafter"/>
</dbReference>
<name>A0A2T4CY41_9GAMM</name>
<comment type="similarity">
    <text evidence="12 13">Belongs to the TonB-dependent receptor family.</text>
</comment>
<evidence type="ECO:0000259" key="16">
    <source>
        <dbReference type="Pfam" id="PF07715"/>
    </source>
</evidence>
<evidence type="ECO:0000256" key="9">
    <source>
        <dbReference type="ARBA" id="ARBA00023077"/>
    </source>
</evidence>
<keyword evidence="11 12" id="KW-0998">Cell outer membrane</keyword>
<evidence type="ECO:0000313" key="17">
    <source>
        <dbReference type="EMBL" id="PTB86442.1"/>
    </source>
</evidence>
<keyword evidence="8" id="KW-0406">Ion transport</keyword>
<evidence type="ECO:0000256" key="13">
    <source>
        <dbReference type="RuleBase" id="RU003357"/>
    </source>
</evidence>
<feature type="signal peptide" evidence="14">
    <location>
        <begin position="1"/>
        <end position="21"/>
    </location>
</feature>
<evidence type="ECO:0000256" key="3">
    <source>
        <dbReference type="ARBA" id="ARBA00022452"/>
    </source>
</evidence>
<evidence type="ECO:0000256" key="11">
    <source>
        <dbReference type="ARBA" id="ARBA00023237"/>
    </source>
</evidence>
<keyword evidence="17" id="KW-0675">Receptor</keyword>
<organism evidence="17">
    <name type="scientific">Pseudidiomarina aestuarii</name>
    <dbReference type="NCBI Taxonomy" id="624146"/>
    <lineage>
        <taxon>Bacteria</taxon>
        <taxon>Pseudomonadati</taxon>
        <taxon>Pseudomonadota</taxon>
        <taxon>Gammaproteobacteria</taxon>
        <taxon>Alteromonadales</taxon>
        <taxon>Idiomarinaceae</taxon>
        <taxon>Pseudidiomarina</taxon>
    </lineage>
</organism>
<evidence type="ECO:0000259" key="15">
    <source>
        <dbReference type="Pfam" id="PF00593"/>
    </source>
</evidence>
<dbReference type="PANTHER" id="PTHR32552:SF68">
    <property type="entry name" value="FERRICHROME OUTER MEMBRANE TRANSPORTER_PHAGE RECEPTOR"/>
    <property type="match status" value="1"/>
</dbReference>
<evidence type="ECO:0000256" key="5">
    <source>
        <dbReference type="ARBA" id="ARBA00022692"/>
    </source>
</evidence>
<evidence type="ECO:0000256" key="2">
    <source>
        <dbReference type="ARBA" id="ARBA00022448"/>
    </source>
</evidence>
<evidence type="ECO:0000256" key="8">
    <source>
        <dbReference type="ARBA" id="ARBA00023065"/>
    </source>
</evidence>
<sequence length="666" mass="74797">MKKTFISSLIVSALPLSVVIAETDNEPAARIDPLVVLGTRPDYADENLAGSQDIISREELSISHVNNTMELFTKIPGVYFARYNQGIINTDIGIRGFAAEGSTPHAKLLIDGIPSNLHNGYSEMDQLFPGNIDTIQVYKGNSDPRYGTFNVAGNYHIATRSDIGRDVEVTLGSYNAREIQGYWGEQTGALQHSYFAGYRESEGYRDNYDIDKYSVGGRWFYDLSDETSIGFIARVAEYDADAPGYLTKEEARKHPTRSAAYASQDGGDKETQSYSLHFDTALRDDLTWSAKAYYNYYERERWVRFSEAGSLQNRYDEQDHYGFISTLSWDINAQWALNWGLDIEHQDVLEQRFGTIGNMRQRDTSNVSRNFDYDFVSKGTYLQVSHAPNEFIAWNAAIRADRIDGDFKQLNAADEVISNQDSYDYGTIVQPKFNLFLYPTDQVTLFANAGRSFQHPVSSSAYTDGDRSARDVSINDGWELGVKWMPTYSLEFRLSYWEQKAKDEFVLVDGLARNVGETLRQGADFGMSWMATDKLTLWGNFSTVDSEIQSPGADKGNELRSIPSYTASTGVSYLFTPALTGRLHYDAQGASYINEANAGGKFGQYNLVNASLDYETSWGNINFQVNNLFNEYYEYVYDFGNAGDPVDTIHSPGDGVNASVSVAYKF</sequence>
<evidence type="ECO:0000256" key="6">
    <source>
        <dbReference type="ARBA" id="ARBA00022729"/>
    </source>
</evidence>
<keyword evidence="5 12" id="KW-0812">Transmembrane</keyword>
<proteinExistence type="inferred from homology"/>
<dbReference type="InterPro" id="IPR039426">
    <property type="entry name" value="TonB-dep_rcpt-like"/>
</dbReference>
<evidence type="ECO:0000256" key="7">
    <source>
        <dbReference type="ARBA" id="ARBA00023004"/>
    </source>
</evidence>
<accession>A0A2T4CY41</accession>
<dbReference type="SUPFAM" id="SSF56935">
    <property type="entry name" value="Porins"/>
    <property type="match status" value="1"/>
</dbReference>
<protein>
    <submittedName>
        <fullName evidence="17">TonB-dependent receptor</fullName>
    </submittedName>
</protein>
<dbReference type="Gene3D" id="2.40.170.20">
    <property type="entry name" value="TonB-dependent receptor, beta-barrel domain"/>
    <property type="match status" value="1"/>
</dbReference>
<dbReference type="Gene3D" id="2.170.130.10">
    <property type="entry name" value="TonB-dependent receptor, plug domain"/>
    <property type="match status" value="1"/>
</dbReference>
<keyword evidence="3 12" id="KW-1134">Transmembrane beta strand</keyword>
<dbReference type="InterPro" id="IPR037066">
    <property type="entry name" value="Plug_dom_sf"/>
</dbReference>
<dbReference type="Pfam" id="PF00593">
    <property type="entry name" value="TonB_dep_Rec_b-barrel"/>
    <property type="match status" value="1"/>
</dbReference>
<keyword evidence="6 14" id="KW-0732">Signal</keyword>
<dbReference type="PANTHER" id="PTHR32552">
    <property type="entry name" value="FERRICHROME IRON RECEPTOR-RELATED"/>
    <property type="match status" value="1"/>
</dbReference>
<dbReference type="InterPro" id="IPR036942">
    <property type="entry name" value="Beta-barrel_TonB_sf"/>
</dbReference>
<dbReference type="PROSITE" id="PS52016">
    <property type="entry name" value="TONB_DEPENDENT_REC_3"/>
    <property type="match status" value="1"/>
</dbReference>
<comment type="caution">
    <text evidence="17">The sequence shown here is derived from an EMBL/GenBank/DDBJ whole genome shotgun (WGS) entry which is preliminary data.</text>
</comment>
<comment type="subcellular location">
    <subcellularLocation>
        <location evidence="1 12">Cell outer membrane</location>
        <topology evidence="1 12">Multi-pass membrane protein</topology>
    </subcellularLocation>
</comment>
<feature type="chain" id="PRO_5015630252" evidence="14">
    <location>
        <begin position="22"/>
        <end position="666"/>
    </location>
</feature>
<dbReference type="Pfam" id="PF07715">
    <property type="entry name" value="Plug"/>
    <property type="match status" value="1"/>
</dbReference>
<keyword evidence="2 12" id="KW-0813">Transport</keyword>